<keyword evidence="3" id="KW-0808">Transferase</keyword>
<feature type="compositionally biased region" description="Basic and acidic residues" evidence="1">
    <location>
        <begin position="110"/>
        <end position="129"/>
    </location>
</feature>
<sequence length="144" mass="17169">MVEDDPEKAEFWLENTTRVFNELTCSPNDCLKCAISLLKDEAYQWWNTFIVVVLKDRVSWDFFQTEFRKKYKRKEFLELKQGHRAIVEHESEFFQLSKYTKECIPSKTKVEDLNKSKKKVDSDVQESSKRQLVKSFSSPSKKIK</sequence>
<proteinExistence type="predicted"/>
<evidence type="ECO:0000259" key="2">
    <source>
        <dbReference type="Pfam" id="PF03732"/>
    </source>
</evidence>
<reference evidence="4" key="1">
    <citation type="journal article" date="2019" name="Plant Biotechnol. J.">
        <title>Genome sequencing of the Australian wild diploid species Gossypium australe highlights disease resistance and delayed gland morphogenesis.</title>
        <authorList>
            <person name="Cai Y."/>
            <person name="Cai X."/>
            <person name="Wang Q."/>
            <person name="Wang P."/>
            <person name="Zhang Y."/>
            <person name="Cai C."/>
            <person name="Xu Y."/>
            <person name="Wang K."/>
            <person name="Zhou Z."/>
            <person name="Wang C."/>
            <person name="Geng S."/>
            <person name="Li B."/>
            <person name="Dong Q."/>
            <person name="Hou Y."/>
            <person name="Wang H."/>
            <person name="Ai P."/>
            <person name="Liu Z."/>
            <person name="Yi F."/>
            <person name="Sun M."/>
            <person name="An G."/>
            <person name="Cheng J."/>
            <person name="Zhang Y."/>
            <person name="Shi Q."/>
            <person name="Xie Y."/>
            <person name="Shi X."/>
            <person name="Chang Y."/>
            <person name="Huang F."/>
            <person name="Chen Y."/>
            <person name="Hong S."/>
            <person name="Mi L."/>
            <person name="Sun Q."/>
            <person name="Zhang L."/>
            <person name="Zhou B."/>
            <person name="Peng R."/>
            <person name="Zhang X."/>
            <person name="Liu F."/>
        </authorList>
    </citation>
    <scope>NUCLEOTIDE SEQUENCE [LARGE SCALE GENOMIC DNA]</scope>
    <source>
        <strain evidence="4">cv. PA1801</strain>
    </source>
</reference>
<dbReference type="PANTHER" id="PTHR34482:SF36">
    <property type="entry name" value="RETROTRANSPOSON GAG DOMAIN-CONTAINING PROTEIN"/>
    <property type="match status" value="1"/>
</dbReference>
<protein>
    <submittedName>
        <fullName evidence="3">Hexaprenyldihydroxybenzoate methyltransferase, mitochondrial-like protein</fullName>
    </submittedName>
</protein>
<dbReference type="PANTHER" id="PTHR34482">
    <property type="entry name" value="DNA DAMAGE-INDUCIBLE PROTEIN 1-LIKE"/>
    <property type="match status" value="1"/>
</dbReference>
<dbReference type="OrthoDB" id="2272416at2759"/>
<dbReference type="EMBL" id="SMMG02000001">
    <property type="protein sequence ID" value="KAA3488320.1"/>
    <property type="molecule type" value="Genomic_DNA"/>
</dbReference>
<dbReference type="GO" id="GO:0008168">
    <property type="term" value="F:methyltransferase activity"/>
    <property type="evidence" value="ECO:0007669"/>
    <property type="project" value="UniProtKB-KW"/>
</dbReference>
<dbReference type="AlphaFoldDB" id="A0A5B6X2D0"/>
<keyword evidence="4" id="KW-1185">Reference proteome</keyword>
<dbReference type="InterPro" id="IPR005162">
    <property type="entry name" value="Retrotrans_gag_dom"/>
</dbReference>
<feature type="compositionally biased region" description="Polar residues" evidence="1">
    <location>
        <begin position="134"/>
        <end position="144"/>
    </location>
</feature>
<dbReference type="Proteomes" id="UP000325315">
    <property type="component" value="Unassembled WGS sequence"/>
</dbReference>
<evidence type="ECO:0000313" key="4">
    <source>
        <dbReference type="Proteomes" id="UP000325315"/>
    </source>
</evidence>
<name>A0A5B6X2D0_9ROSI</name>
<accession>A0A5B6X2D0</accession>
<feature type="domain" description="Retrotransposon gag" evidence="2">
    <location>
        <begin position="33"/>
        <end position="105"/>
    </location>
</feature>
<organism evidence="3 4">
    <name type="scientific">Gossypium australe</name>
    <dbReference type="NCBI Taxonomy" id="47621"/>
    <lineage>
        <taxon>Eukaryota</taxon>
        <taxon>Viridiplantae</taxon>
        <taxon>Streptophyta</taxon>
        <taxon>Embryophyta</taxon>
        <taxon>Tracheophyta</taxon>
        <taxon>Spermatophyta</taxon>
        <taxon>Magnoliopsida</taxon>
        <taxon>eudicotyledons</taxon>
        <taxon>Gunneridae</taxon>
        <taxon>Pentapetalae</taxon>
        <taxon>rosids</taxon>
        <taxon>malvids</taxon>
        <taxon>Malvales</taxon>
        <taxon>Malvaceae</taxon>
        <taxon>Malvoideae</taxon>
        <taxon>Gossypium</taxon>
    </lineage>
</organism>
<dbReference type="Pfam" id="PF03732">
    <property type="entry name" value="Retrotrans_gag"/>
    <property type="match status" value="1"/>
</dbReference>
<evidence type="ECO:0000313" key="3">
    <source>
        <dbReference type="EMBL" id="KAA3488320.1"/>
    </source>
</evidence>
<feature type="region of interest" description="Disordered" evidence="1">
    <location>
        <begin position="110"/>
        <end position="144"/>
    </location>
</feature>
<evidence type="ECO:0000256" key="1">
    <source>
        <dbReference type="SAM" id="MobiDB-lite"/>
    </source>
</evidence>
<gene>
    <name evidence="3" type="ORF">EPI10_032089</name>
</gene>
<dbReference type="GO" id="GO:0032259">
    <property type="term" value="P:methylation"/>
    <property type="evidence" value="ECO:0007669"/>
    <property type="project" value="UniProtKB-KW"/>
</dbReference>
<comment type="caution">
    <text evidence="3">The sequence shown here is derived from an EMBL/GenBank/DDBJ whole genome shotgun (WGS) entry which is preliminary data.</text>
</comment>
<keyword evidence="3" id="KW-0489">Methyltransferase</keyword>